<name>A0AAD8HIK7_9APIA</name>
<protein>
    <submittedName>
        <fullName evidence="1">Uncharacterized protein</fullName>
    </submittedName>
</protein>
<comment type="caution">
    <text evidence="1">The sequence shown here is derived from an EMBL/GenBank/DDBJ whole genome shotgun (WGS) entry which is preliminary data.</text>
</comment>
<dbReference type="EMBL" id="JAUIZM010000009">
    <property type="protein sequence ID" value="KAK1366973.1"/>
    <property type="molecule type" value="Genomic_DNA"/>
</dbReference>
<organism evidence="1 2">
    <name type="scientific">Heracleum sosnowskyi</name>
    <dbReference type="NCBI Taxonomy" id="360622"/>
    <lineage>
        <taxon>Eukaryota</taxon>
        <taxon>Viridiplantae</taxon>
        <taxon>Streptophyta</taxon>
        <taxon>Embryophyta</taxon>
        <taxon>Tracheophyta</taxon>
        <taxon>Spermatophyta</taxon>
        <taxon>Magnoliopsida</taxon>
        <taxon>eudicotyledons</taxon>
        <taxon>Gunneridae</taxon>
        <taxon>Pentapetalae</taxon>
        <taxon>asterids</taxon>
        <taxon>campanulids</taxon>
        <taxon>Apiales</taxon>
        <taxon>Apiaceae</taxon>
        <taxon>Apioideae</taxon>
        <taxon>apioid superclade</taxon>
        <taxon>Tordylieae</taxon>
        <taxon>Tordyliinae</taxon>
        <taxon>Heracleum</taxon>
    </lineage>
</organism>
<proteinExistence type="predicted"/>
<evidence type="ECO:0000313" key="2">
    <source>
        <dbReference type="Proteomes" id="UP001237642"/>
    </source>
</evidence>
<keyword evidence="2" id="KW-1185">Reference proteome</keyword>
<dbReference type="PANTHER" id="PTHR48054">
    <property type="entry name" value="RECEPTOR KINASE-LIKE PROTEIN XA21"/>
    <property type="match status" value="1"/>
</dbReference>
<dbReference type="InterPro" id="IPR032675">
    <property type="entry name" value="LRR_dom_sf"/>
</dbReference>
<dbReference type="PANTHER" id="PTHR48054:SF94">
    <property type="entry name" value="LEUCINE-RICH REPEAT RECEPTOR-LIKE PROTEIN FASCIATED EAR2"/>
    <property type="match status" value="1"/>
</dbReference>
<reference evidence="1" key="2">
    <citation type="submission" date="2023-05" db="EMBL/GenBank/DDBJ databases">
        <authorList>
            <person name="Schelkunov M.I."/>
        </authorList>
    </citation>
    <scope>NUCLEOTIDE SEQUENCE</scope>
    <source>
        <strain evidence="1">Hsosn_3</strain>
        <tissue evidence="1">Leaf</tissue>
    </source>
</reference>
<dbReference type="AlphaFoldDB" id="A0AAD8HIK7"/>
<dbReference type="Proteomes" id="UP001237642">
    <property type="component" value="Unassembled WGS sequence"/>
</dbReference>
<dbReference type="SUPFAM" id="SSF52058">
    <property type="entry name" value="L domain-like"/>
    <property type="match status" value="1"/>
</dbReference>
<gene>
    <name evidence="1" type="ORF">POM88_042534</name>
</gene>
<dbReference type="InterPro" id="IPR052592">
    <property type="entry name" value="LRR-RLK"/>
</dbReference>
<dbReference type="Gene3D" id="3.80.10.10">
    <property type="entry name" value="Ribonuclease Inhibitor"/>
    <property type="match status" value="1"/>
</dbReference>
<reference evidence="1" key="1">
    <citation type="submission" date="2023-02" db="EMBL/GenBank/DDBJ databases">
        <title>Genome of toxic invasive species Heracleum sosnowskyi carries increased number of genes despite the absence of recent whole-genome duplications.</title>
        <authorList>
            <person name="Schelkunov M."/>
            <person name="Shtratnikova V."/>
            <person name="Makarenko M."/>
            <person name="Klepikova A."/>
            <person name="Omelchenko D."/>
            <person name="Novikova G."/>
            <person name="Obukhova E."/>
            <person name="Bogdanov V."/>
            <person name="Penin A."/>
            <person name="Logacheva M."/>
        </authorList>
    </citation>
    <scope>NUCLEOTIDE SEQUENCE</scope>
    <source>
        <strain evidence="1">Hsosn_3</strain>
        <tissue evidence="1">Leaf</tissue>
    </source>
</reference>
<evidence type="ECO:0000313" key="1">
    <source>
        <dbReference type="EMBL" id="KAK1366973.1"/>
    </source>
</evidence>
<sequence>MDEKLFSDLEDQIIKSFSKKDHAVYNEHLERHKLNGDPSDDIFLSLPIVSTLIYGEAEFWILTSRHTPRIDVNAPIIDGMFPLHLAVMTSSSFLIHKLIGLYGAKLDVKCCGDPGSPFYGLTPLEMALKVLSRNFIPWTPQMSVPELLSMFHANNAKMKSLMFNITILACNTPRIRHLVMEYSLQGKVSELAALLNMASSYPIDFSRMNIPTSDIPLELHSGVPMNLRLLVATRSASLIKEGIHLSASLNPEEYDNCRIKLKEMDAVRTLLESAEKGDIYRFDVKQQLTGELSYGSLEGSQDESEVKTEVNTVAPQYLKNSFSYVDPSKFQPPGIFNSLMPLGYRDSLNNYDGLDIRNCNALAETIFRVLDGRKVEELNLEDTQRFQHRLENCLQKKFKEAEILTALEEKGPKPGGFFPLSKAFKQMDIKKISTSVFSAVKKGKALEAAPSDDQTRFLRLMKKSLSGKSYQLVGEIPEELGNLTELIDFLTGEVPNSTDTCSGGKLLYLCALDNMFSGGLPETFASCLSLLRLRISRNQLYGSIPEGILGLEMLRT</sequence>
<accession>A0AAD8HIK7</accession>